<sequence length="45" mass="5103">MSDRPIISFIREHKLFRKIALVGGIVAVVYYVGLKQGWWQLSIGG</sequence>
<keyword evidence="1" id="KW-1133">Transmembrane helix</keyword>
<feature type="transmembrane region" description="Helical" evidence="1">
    <location>
        <begin position="15"/>
        <end position="33"/>
    </location>
</feature>
<proteinExistence type="predicted"/>
<reference evidence="2" key="1">
    <citation type="submission" date="2018-05" db="EMBL/GenBank/DDBJ databases">
        <authorList>
            <person name="Lanie J.A."/>
            <person name="Ng W.-L."/>
            <person name="Kazmierczak K.M."/>
            <person name="Andrzejewski T.M."/>
            <person name="Davidsen T.M."/>
            <person name="Wayne K.J."/>
            <person name="Tettelin H."/>
            <person name="Glass J.I."/>
            <person name="Rusch D."/>
            <person name="Podicherti R."/>
            <person name="Tsui H.-C.T."/>
            <person name="Winkler M.E."/>
        </authorList>
    </citation>
    <scope>NUCLEOTIDE SEQUENCE</scope>
</reference>
<gene>
    <name evidence="2" type="ORF">METZ01_LOCUS340562</name>
</gene>
<dbReference type="EMBL" id="UINC01116163">
    <property type="protein sequence ID" value="SVC87708.1"/>
    <property type="molecule type" value="Genomic_DNA"/>
</dbReference>
<evidence type="ECO:0000313" key="2">
    <source>
        <dbReference type="EMBL" id="SVC87708.1"/>
    </source>
</evidence>
<protein>
    <submittedName>
        <fullName evidence="2">Uncharacterized protein</fullName>
    </submittedName>
</protein>
<accession>A0A382QS36</accession>
<evidence type="ECO:0000256" key="1">
    <source>
        <dbReference type="SAM" id="Phobius"/>
    </source>
</evidence>
<name>A0A382QS36_9ZZZZ</name>
<keyword evidence="1" id="KW-0472">Membrane</keyword>
<dbReference type="AlphaFoldDB" id="A0A382QS36"/>
<keyword evidence="1" id="KW-0812">Transmembrane</keyword>
<organism evidence="2">
    <name type="scientific">marine metagenome</name>
    <dbReference type="NCBI Taxonomy" id="408172"/>
    <lineage>
        <taxon>unclassified sequences</taxon>
        <taxon>metagenomes</taxon>
        <taxon>ecological metagenomes</taxon>
    </lineage>
</organism>